<dbReference type="EnsemblMetazoa" id="PPA38400.1">
    <property type="protein sequence ID" value="PPA38400.1"/>
    <property type="gene ID" value="WBGene00276769"/>
</dbReference>
<dbReference type="Pfam" id="PF00806">
    <property type="entry name" value="PUF"/>
    <property type="match status" value="8"/>
</dbReference>
<dbReference type="PANTHER" id="PTHR12537">
    <property type="entry name" value="RNA BINDING PROTEIN PUMILIO-RELATED"/>
    <property type="match status" value="1"/>
</dbReference>
<protein>
    <submittedName>
        <fullName evidence="8">Puf-8</fullName>
    </submittedName>
</protein>
<dbReference type="GO" id="GO:0005634">
    <property type="term" value="C:nucleus"/>
    <property type="evidence" value="ECO:0000318"/>
    <property type="project" value="GO_Central"/>
</dbReference>
<keyword evidence="3" id="KW-0963">Cytoplasm</keyword>
<dbReference type="GO" id="GO:0003730">
    <property type="term" value="F:mRNA 3'-UTR binding"/>
    <property type="evidence" value="ECO:0000318"/>
    <property type="project" value="GO_Central"/>
</dbReference>
<accession>A0A2A6CF65</accession>
<keyword evidence="2" id="KW-0217">Developmental protein</keyword>
<evidence type="ECO:0000256" key="4">
    <source>
        <dbReference type="ARBA" id="ARBA00022737"/>
    </source>
</evidence>
<dbReference type="InterPro" id="IPR016024">
    <property type="entry name" value="ARM-type_fold"/>
</dbReference>
<dbReference type="PANTHER" id="PTHR12537:SF12">
    <property type="entry name" value="MATERNAL PROTEIN PUMILIO"/>
    <property type="match status" value="1"/>
</dbReference>
<dbReference type="GO" id="GO:0010608">
    <property type="term" value="P:post-transcriptional regulation of gene expression"/>
    <property type="evidence" value="ECO:0000318"/>
    <property type="project" value="GO_Central"/>
</dbReference>
<evidence type="ECO:0000256" key="7">
    <source>
        <dbReference type="SAM" id="MobiDB-lite"/>
    </source>
</evidence>
<keyword evidence="4" id="KW-0677">Repeat</keyword>
<dbReference type="SUPFAM" id="SSF48371">
    <property type="entry name" value="ARM repeat"/>
    <property type="match status" value="1"/>
</dbReference>
<dbReference type="InterPro" id="IPR011989">
    <property type="entry name" value="ARM-like"/>
</dbReference>
<organism evidence="8 9">
    <name type="scientific">Pristionchus pacificus</name>
    <name type="common">Parasitic nematode worm</name>
    <dbReference type="NCBI Taxonomy" id="54126"/>
    <lineage>
        <taxon>Eukaryota</taxon>
        <taxon>Metazoa</taxon>
        <taxon>Ecdysozoa</taxon>
        <taxon>Nematoda</taxon>
        <taxon>Chromadorea</taxon>
        <taxon>Rhabditida</taxon>
        <taxon>Rhabditina</taxon>
        <taxon>Diplogasteromorpha</taxon>
        <taxon>Diplogasteroidea</taxon>
        <taxon>Neodiplogasteridae</taxon>
        <taxon>Pristionchus</taxon>
    </lineage>
</organism>
<reference evidence="9" key="1">
    <citation type="journal article" date="2008" name="Nat. Genet.">
        <title>The Pristionchus pacificus genome provides a unique perspective on nematode lifestyle and parasitism.</title>
        <authorList>
            <person name="Dieterich C."/>
            <person name="Clifton S.W."/>
            <person name="Schuster L.N."/>
            <person name="Chinwalla A."/>
            <person name="Delehaunty K."/>
            <person name="Dinkelacker I."/>
            <person name="Fulton L."/>
            <person name="Fulton R."/>
            <person name="Godfrey J."/>
            <person name="Minx P."/>
            <person name="Mitreva M."/>
            <person name="Roeseler W."/>
            <person name="Tian H."/>
            <person name="Witte H."/>
            <person name="Yang S.P."/>
            <person name="Wilson R.K."/>
            <person name="Sommer R.J."/>
        </authorList>
    </citation>
    <scope>NUCLEOTIDE SEQUENCE [LARGE SCALE GENOMIC DNA]</scope>
    <source>
        <strain evidence="9">PS312</strain>
    </source>
</reference>
<feature type="region of interest" description="Disordered" evidence="7">
    <location>
        <begin position="223"/>
        <end position="243"/>
    </location>
</feature>
<dbReference type="GO" id="GO:0005737">
    <property type="term" value="C:cytoplasm"/>
    <property type="evidence" value="ECO:0000318"/>
    <property type="project" value="GO_Central"/>
</dbReference>
<dbReference type="AlphaFoldDB" id="A0A2A6CF65"/>
<keyword evidence="5" id="KW-0221">Differentiation</keyword>
<keyword evidence="9" id="KW-1185">Reference proteome</keyword>
<dbReference type="InterPro" id="IPR001313">
    <property type="entry name" value="Pumilio_RNA-bd_rpt"/>
</dbReference>
<dbReference type="PROSITE" id="PS50302">
    <property type="entry name" value="PUM"/>
    <property type="match status" value="8"/>
</dbReference>
<keyword evidence="6" id="KW-0694">RNA-binding</keyword>
<evidence type="ECO:0000256" key="2">
    <source>
        <dbReference type="ARBA" id="ARBA00022473"/>
    </source>
</evidence>
<dbReference type="InterPro" id="IPR033133">
    <property type="entry name" value="PUM-HD"/>
</dbReference>
<evidence type="ECO:0000313" key="8">
    <source>
        <dbReference type="EnsemblMetazoa" id="PPA38400.1"/>
    </source>
</evidence>
<sequence>FRTCTLLYNSSGASRPSVETRCLYSFISLVTPFTRSRVQHKLSSPITVCSRLLDSKRMAMAEQQWSNNYNGGGQWNNTMRSDHAVSQPIGMAGKGNIPDSVPASPTQGDSFVYRQMAECVIASSPQSALQTPLADSGMRMFEKQMEENKHAGMPIMFAGGGMPIPSGASPPDYNHYAMMQQQQGGGGGYGYGSWGAVYPPPPQTTPIATGTGIMPPGPPPIHGTPTAASAAAAGPGPRVRHDSSMFSTSPPFNSGMLTMQQLQQSFAALNTGQQGGPPTPNRNDPYQQFMFGGGGVGGHPGLMIPNGGMTPFASTPPTQSLAGSPHTVFANALVNNGMNQYWNAAFNQQQRQAAAAAYGAPPLVPTSGAAGYGIGQFNQGAGGPGGGIRRPPSRVPSSLATGSDGVARSNLLDDFRNNRANRLQLSDLGSHVVEFAKDQHGSRFIQQQLEKAKRDEKQAVFVEVKAHAQQLMIDVFGNYVIQKFFEHGTPEQRQSLTDEIRGNVRKLALQMYGCRVIQKALESIDEKQQLELLGELKNEVIQCVMDQNGNHVIQKVIEKVKPANLAFITEAIEKEKMVFKLSTHPYGCRVIQRVLEHCTDEQKRPVLEELHTNLKQLVEDQYGNYVIQHVVEHGDMADQDRIVKELAGNVVYFAQHKFASNVIEKCLSCGDVRHRNMLISEVCGTQNDPSPPLLAMMKDQFANYVVQKMLDVADVTHRKKMMYAIKPHIASLRKYNYGKHIITKLEKYFQKQKASEAAIGAAVYGGHPGAPVSPLLPTLAEYQAASAMMGGGAGLMSGLGSPNPLA</sequence>
<dbReference type="OrthoDB" id="668540at2759"/>
<dbReference type="InterPro" id="IPR033712">
    <property type="entry name" value="Pumilio_RNA-bd"/>
</dbReference>
<evidence type="ECO:0000256" key="3">
    <source>
        <dbReference type="ARBA" id="ARBA00022490"/>
    </source>
</evidence>
<evidence type="ECO:0000256" key="5">
    <source>
        <dbReference type="ARBA" id="ARBA00022782"/>
    </source>
</evidence>
<dbReference type="PROSITE" id="PS50303">
    <property type="entry name" value="PUM_HD"/>
    <property type="match status" value="1"/>
</dbReference>
<evidence type="ECO:0000313" key="9">
    <source>
        <dbReference type="Proteomes" id="UP000005239"/>
    </source>
</evidence>
<dbReference type="GO" id="GO:0030154">
    <property type="term" value="P:cell differentiation"/>
    <property type="evidence" value="ECO:0007669"/>
    <property type="project" value="UniProtKB-KW"/>
</dbReference>
<feature type="region of interest" description="Disordered" evidence="7">
    <location>
        <begin position="381"/>
        <end position="402"/>
    </location>
</feature>
<dbReference type="FunFam" id="1.25.10.10:FF:000004">
    <property type="entry name" value="Pumilio homolog 1 isoform 2"/>
    <property type="match status" value="1"/>
</dbReference>
<dbReference type="Gene3D" id="1.25.10.10">
    <property type="entry name" value="Leucine-rich Repeat Variant"/>
    <property type="match status" value="1"/>
</dbReference>
<feature type="compositionally biased region" description="Low complexity" evidence="7">
    <location>
        <begin position="223"/>
        <end position="237"/>
    </location>
</feature>
<accession>A0A8R1YWW6</accession>
<comment type="subcellular location">
    <subcellularLocation>
        <location evidence="1">Cytoplasm</location>
    </subcellularLocation>
</comment>
<gene>
    <name evidence="8" type="primary">WBGene00276769</name>
</gene>
<dbReference type="CDD" id="cd07920">
    <property type="entry name" value="Pumilio"/>
    <property type="match status" value="1"/>
</dbReference>
<proteinExistence type="predicted"/>
<dbReference type="Proteomes" id="UP000005239">
    <property type="component" value="Unassembled WGS sequence"/>
</dbReference>
<dbReference type="SMART" id="SM00025">
    <property type="entry name" value="Pumilio"/>
    <property type="match status" value="8"/>
</dbReference>
<reference evidence="8" key="2">
    <citation type="submission" date="2022-06" db="UniProtKB">
        <authorList>
            <consortium name="EnsemblMetazoa"/>
        </authorList>
    </citation>
    <scope>IDENTIFICATION</scope>
    <source>
        <strain evidence="8">PS312</strain>
    </source>
</reference>
<evidence type="ECO:0000256" key="6">
    <source>
        <dbReference type="ARBA" id="ARBA00022884"/>
    </source>
</evidence>
<name>A0A2A6CF65_PRIPA</name>
<evidence type="ECO:0000256" key="1">
    <source>
        <dbReference type="ARBA" id="ARBA00004496"/>
    </source>
</evidence>